<dbReference type="Pfam" id="PF18616">
    <property type="entry name" value="CdiI_3"/>
    <property type="match status" value="1"/>
</dbReference>
<evidence type="ECO:0000256" key="1">
    <source>
        <dbReference type="SAM" id="MobiDB-lite"/>
    </source>
</evidence>
<gene>
    <name evidence="2" type="ORF">G3I71_10170</name>
</gene>
<dbReference type="CDD" id="cd20691">
    <property type="entry name" value="CdiI_EC536-like"/>
    <property type="match status" value="1"/>
</dbReference>
<comment type="caution">
    <text evidence="2">The sequence shown here is derived from an EMBL/GenBank/DDBJ whole genome shotgun (WGS) entry which is preliminary data.</text>
</comment>
<sequence length="136" mass="15400">MHSPRASHHRCSLEELERDRRPDPPDDATRLVVTAHALRRRPIGELTVEDLRLLIRQDVGLSYLLPMALEVLRDNPMAEGHMYAGDLLCAVITRSPAVWDGSAELRHELQVIVSGLVDVLPTFVQRDVERFRTATC</sequence>
<organism evidence="2">
    <name type="scientific">Streptomyces sp. SID12501</name>
    <dbReference type="NCBI Taxonomy" id="2706042"/>
    <lineage>
        <taxon>Bacteria</taxon>
        <taxon>Bacillati</taxon>
        <taxon>Actinomycetota</taxon>
        <taxon>Actinomycetes</taxon>
        <taxon>Kitasatosporales</taxon>
        <taxon>Streptomycetaceae</taxon>
        <taxon>Streptomyces</taxon>
    </lineage>
</organism>
<feature type="compositionally biased region" description="Basic residues" evidence="1">
    <location>
        <begin position="1"/>
        <end position="10"/>
    </location>
</feature>
<name>A0A6B3BPA0_9ACTN</name>
<protein>
    <submittedName>
        <fullName evidence="2">Uncharacterized protein</fullName>
    </submittedName>
</protein>
<dbReference type="EMBL" id="JAAGLU010000007">
    <property type="protein sequence ID" value="NEC86181.1"/>
    <property type="molecule type" value="Genomic_DNA"/>
</dbReference>
<dbReference type="RefSeq" id="WP_164313639.1">
    <property type="nucleotide sequence ID" value="NZ_JAAGLU010000007.1"/>
</dbReference>
<evidence type="ECO:0000313" key="2">
    <source>
        <dbReference type="EMBL" id="NEC86181.1"/>
    </source>
</evidence>
<accession>A0A6B3BPA0</accession>
<proteinExistence type="predicted"/>
<dbReference type="AlphaFoldDB" id="A0A6B3BPA0"/>
<feature type="compositionally biased region" description="Basic and acidic residues" evidence="1">
    <location>
        <begin position="11"/>
        <end position="28"/>
    </location>
</feature>
<dbReference type="InterPro" id="IPR040547">
    <property type="entry name" value="CdiI"/>
</dbReference>
<feature type="region of interest" description="Disordered" evidence="1">
    <location>
        <begin position="1"/>
        <end position="28"/>
    </location>
</feature>
<reference evidence="2" key="1">
    <citation type="submission" date="2020-01" db="EMBL/GenBank/DDBJ databases">
        <title>Insect and environment-associated Actinomycetes.</title>
        <authorList>
            <person name="Currrie C."/>
            <person name="Chevrette M."/>
            <person name="Carlson C."/>
            <person name="Stubbendieck R."/>
            <person name="Wendt-Pienkowski E."/>
        </authorList>
    </citation>
    <scope>NUCLEOTIDE SEQUENCE</scope>
    <source>
        <strain evidence="2">SID12501</strain>
    </source>
</reference>